<evidence type="ECO:0000256" key="3">
    <source>
        <dbReference type="ARBA" id="ARBA00023163"/>
    </source>
</evidence>
<dbReference type="InterPro" id="IPR018060">
    <property type="entry name" value="HTH_AraC"/>
</dbReference>
<keyword evidence="3" id="KW-0804">Transcription</keyword>
<dbReference type="PANTHER" id="PTHR47894:SF1">
    <property type="entry name" value="HTH-TYPE TRANSCRIPTIONAL REGULATOR VQSM"/>
    <property type="match status" value="1"/>
</dbReference>
<proteinExistence type="predicted"/>
<dbReference type="InterPro" id="IPR032687">
    <property type="entry name" value="AraC-type_N"/>
</dbReference>
<dbReference type="Proteomes" id="UP000321832">
    <property type="component" value="Unassembled WGS sequence"/>
</dbReference>
<sequence length="246" mass="27322">MMASGTPREALDLALDFLPPSERFLHLQKQTEGNEYSAVAEPVHDDDAEVSHFLVEHAFAALTRVCRFVVAPWYGPKRVELSREPPADPHSHEEAFGCPVQFGCAANRLVFELIEHPIATADALVARLCRHQLEQRTGAGAPSELEAVIVRALRANLRSPPSMAEIAASINVSERTLRRRLLGAELSYAGLLDQERMHRALAMLGSSDTPMARVAEESGFSDTRSLRRAIKRWTGQTPSQLRRHDE</sequence>
<name>A0A5C6U503_9BURK</name>
<dbReference type="Pfam" id="PF12833">
    <property type="entry name" value="HTH_18"/>
    <property type="match status" value="1"/>
</dbReference>
<dbReference type="PROSITE" id="PS01124">
    <property type="entry name" value="HTH_ARAC_FAMILY_2"/>
    <property type="match status" value="1"/>
</dbReference>
<dbReference type="GO" id="GO:0000976">
    <property type="term" value="F:transcription cis-regulatory region binding"/>
    <property type="evidence" value="ECO:0007669"/>
    <property type="project" value="TreeGrafter"/>
</dbReference>
<dbReference type="SMART" id="SM00342">
    <property type="entry name" value="HTH_ARAC"/>
    <property type="match status" value="1"/>
</dbReference>
<accession>A0A5C6U503</accession>
<evidence type="ECO:0000259" key="4">
    <source>
        <dbReference type="PROSITE" id="PS01124"/>
    </source>
</evidence>
<comment type="caution">
    <text evidence="5">The sequence shown here is derived from an EMBL/GenBank/DDBJ whole genome shotgun (WGS) entry which is preliminary data.</text>
</comment>
<dbReference type="GO" id="GO:0005829">
    <property type="term" value="C:cytosol"/>
    <property type="evidence" value="ECO:0007669"/>
    <property type="project" value="TreeGrafter"/>
</dbReference>
<reference evidence="5 6" key="1">
    <citation type="submission" date="2019-08" db="EMBL/GenBank/DDBJ databases">
        <authorList>
            <person name="Khan S.A."/>
            <person name="Jeon C.O."/>
            <person name="Jeong S.E."/>
        </authorList>
    </citation>
    <scope>NUCLEOTIDE SEQUENCE [LARGE SCALE GENOMIC DNA]</scope>
    <source>
        <strain evidence="6">IMCC1728</strain>
    </source>
</reference>
<dbReference type="Pfam" id="PF12625">
    <property type="entry name" value="Arabinose_bd"/>
    <property type="match status" value="1"/>
</dbReference>
<evidence type="ECO:0000313" key="6">
    <source>
        <dbReference type="Proteomes" id="UP000321832"/>
    </source>
</evidence>
<dbReference type="PANTHER" id="PTHR47894">
    <property type="entry name" value="HTH-TYPE TRANSCRIPTIONAL REGULATOR GADX"/>
    <property type="match status" value="1"/>
</dbReference>
<dbReference type="InterPro" id="IPR009057">
    <property type="entry name" value="Homeodomain-like_sf"/>
</dbReference>
<keyword evidence="6" id="KW-1185">Reference proteome</keyword>
<gene>
    <name evidence="5" type="ORF">FSC37_17010</name>
</gene>
<dbReference type="Gene3D" id="1.10.10.60">
    <property type="entry name" value="Homeodomain-like"/>
    <property type="match status" value="1"/>
</dbReference>
<evidence type="ECO:0000256" key="1">
    <source>
        <dbReference type="ARBA" id="ARBA00023015"/>
    </source>
</evidence>
<protein>
    <submittedName>
        <fullName evidence="5">AraC family transcriptional regulator</fullName>
    </submittedName>
</protein>
<feature type="domain" description="HTH araC/xylS-type" evidence="4">
    <location>
        <begin position="147"/>
        <end position="244"/>
    </location>
</feature>
<dbReference type="InterPro" id="IPR018062">
    <property type="entry name" value="HTH_AraC-typ_CS"/>
</dbReference>
<keyword evidence="2" id="KW-0238">DNA-binding</keyword>
<dbReference type="AlphaFoldDB" id="A0A5C6U503"/>
<evidence type="ECO:0000313" key="5">
    <source>
        <dbReference type="EMBL" id="TXC66876.1"/>
    </source>
</evidence>
<keyword evidence="1" id="KW-0805">Transcription regulation</keyword>
<evidence type="ECO:0000256" key="2">
    <source>
        <dbReference type="ARBA" id="ARBA00023125"/>
    </source>
</evidence>
<organism evidence="5 6">
    <name type="scientific">Piscinibacter aquaticus</name>
    <dbReference type="NCBI Taxonomy" id="392597"/>
    <lineage>
        <taxon>Bacteria</taxon>
        <taxon>Pseudomonadati</taxon>
        <taxon>Pseudomonadota</taxon>
        <taxon>Betaproteobacteria</taxon>
        <taxon>Burkholderiales</taxon>
        <taxon>Sphaerotilaceae</taxon>
        <taxon>Piscinibacter</taxon>
    </lineage>
</organism>
<dbReference type="PROSITE" id="PS00041">
    <property type="entry name" value="HTH_ARAC_FAMILY_1"/>
    <property type="match status" value="1"/>
</dbReference>
<dbReference type="SUPFAM" id="SSF46689">
    <property type="entry name" value="Homeodomain-like"/>
    <property type="match status" value="1"/>
</dbReference>
<dbReference type="EMBL" id="VOPW01000001">
    <property type="protein sequence ID" value="TXC66876.1"/>
    <property type="molecule type" value="Genomic_DNA"/>
</dbReference>
<dbReference type="GO" id="GO:0003700">
    <property type="term" value="F:DNA-binding transcription factor activity"/>
    <property type="evidence" value="ECO:0007669"/>
    <property type="project" value="InterPro"/>
</dbReference>